<keyword evidence="2" id="KW-1185">Reference proteome</keyword>
<organism evidence="1 2">
    <name type="scientific">Oldenlandia corymbosa var. corymbosa</name>
    <dbReference type="NCBI Taxonomy" id="529605"/>
    <lineage>
        <taxon>Eukaryota</taxon>
        <taxon>Viridiplantae</taxon>
        <taxon>Streptophyta</taxon>
        <taxon>Embryophyta</taxon>
        <taxon>Tracheophyta</taxon>
        <taxon>Spermatophyta</taxon>
        <taxon>Magnoliopsida</taxon>
        <taxon>eudicotyledons</taxon>
        <taxon>Gunneridae</taxon>
        <taxon>Pentapetalae</taxon>
        <taxon>asterids</taxon>
        <taxon>lamiids</taxon>
        <taxon>Gentianales</taxon>
        <taxon>Rubiaceae</taxon>
        <taxon>Rubioideae</taxon>
        <taxon>Spermacoceae</taxon>
        <taxon>Hedyotis-Oldenlandia complex</taxon>
        <taxon>Oldenlandia</taxon>
    </lineage>
</organism>
<name>A0AAV1CZT3_OLDCO</name>
<protein>
    <submittedName>
        <fullName evidence="1">OLC1v1038148C1</fullName>
    </submittedName>
</protein>
<dbReference type="AlphaFoldDB" id="A0AAV1CZT3"/>
<sequence length="258" mass="29016">MPCLFDRRDVFVCLLNDLTREEVEILDPLVWILRYDSVRCLEAVLNGETAGLFEIDVNSVPFESSDERLELVPILHAVCSYGLSVASEITKFCLPANESQREDGEVVSVEIEQELLKYVNEGKLLELTALLMFARDIVTPSLEGGSKIRDFVLQEIAALKISTSWEDSYHSASRKAIGNNESTPGSSLWLLNKIKLLHSINCHIEPNFSLRLYHTHHFVRGRRRFGTSVMGKKVGSSFHLKHHFVRASGGLESTTTVV</sequence>
<proteinExistence type="predicted"/>
<accession>A0AAV1CZT3</accession>
<gene>
    <name evidence="1" type="ORF">OLC1_LOCUS10657</name>
</gene>
<reference evidence="1" key="1">
    <citation type="submission" date="2023-03" db="EMBL/GenBank/DDBJ databases">
        <authorList>
            <person name="Julca I."/>
        </authorList>
    </citation>
    <scope>NUCLEOTIDE SEQUENCE</scope>
</reference>
<dbReference type="Proteomes" id="UP001161247">
    <property type="component" value="Chromosome 3"/>
</dbReference>
<dbReference type="EMBL" id="OX459120">
    <property type="protein sequence ID" value="CAI9100957.1"/>
    <property type="molecule type" value="Genomic_DNA"/>
</dbReference>
<evidence type="ECO:0000313" key="2">
    <source>
        <dbReference type="Proteomes" id="UP001161247"/>
    </source>
</evidence>
<evidence type="ECO:0000313" key="1">
    <source>
        <dbReference type="EMBL" id="CAI9100957.1"/>
    </source>
</evidence>